<evidence type="ECO:0000313" key="2">
    <source>
        <dbReference type="EMBL" id="PWW02418.1"/>
    </source>
</evidence>
<evidence type="ECO:0000313" key="3">
    <source>
        <dbReference type="Proteomes" id="UP000246635"/>
    </source>
</evidence>
<gene>
    <name evidence="2" type="ORF">DFQ01_10943</name>
</gene>
<organism evidence="2 3">
    <name type="scientific">Paenibacillus cellulosilyticus</name>
    <dbReference type="NCBI Taxonomy" id="375489"/>
    <lineage>
        <taxon>Bacteria</taxon>
        <taxon>Bacillati</taxon>
        <taxon>Bacillota</taxon>
        <taxon>Bacilli</taxon>
        <taxon>Bacillales</taxon>
        <taxon>Paenibacillaceae</taxon>
        <taxon>Paenibacillus</taxon>
    </lineage>
</organism>
<protein>
    <submittedName>
        <fullName evidence="2">Antibiotic biosynthesis monooxygenase</fullName>
    </submittedName>
</protein>
<dbReference type="SUPFAM" id="SSF54909">
    <property type="entry name" value="Dimeric alpha+beta barrel"/>
    <property type="match status" value="1"/>
</dbReference>
<sequence length="99" mass="11597">MILLMGYVHLNPSDVNEFTADVQDIVSSTRTETGCLFYAFALEDESAGRMLTVQRWEDQESLTAHVERHESAPFLMKWGNRMRMDIQRYDISNERSFME</sequence>
<dbReference type="AlphaFoldDB" id="A0A2V2YSY1"/>
<dbReference type="EMBL" id="QGTQ01000009">
    <property type="protein sequence ID" value="PWW02418.1"/>
    <property type="molecule type" value="Genomic_DNA"/>
</dbReference>
<keyword evidence="2" id="KW-0503">Monooxygenase</keyword>
<dbReference type="Gene3D" id="3.30.70.100">
    <property type="match status" value="1"/>
</dbReference>
<keyword evidence="2" id="KW-0560">Oxidoreductase</keyword>
<dbReference type="PROSITE" id="PS51725">
    <property type="entry name" value="ABM"/>
    <property type="match status" value="1"/>
</dbReference>
<proteinExistence type="predicted"/>
<dbReference type="GO" id="GO:0004497">
    <property type="term" value="F:monooxygenase activity"/>
    <property type="evidence" value="ECO:0007669"/>
    <property type="project" value="UniProtKB-KW"/>
</dbReference>
<comment type="caution">
    <text evidence="2">The sequence shown here is derived from an EMBL/GenBank/DDBJ whole genome shotgun (WGS) entry which is preliminary data.</text>
</comment>
<dbReference type="InterPro" id="IPR007138">
    <property type="entry name" value="ABM_dom"/>
</dbReference>
<dbReference type="Proteomes" id="UP000246635">
    <property type="component" value="Unassembled WGS sequence"/>
</dbReference>
<dbReference type="OrthoDB" id="287932at2"/>
<evidence type="ECO:0000259" key="1">
    <source>
        <dbReference type="PROSITE" id="PS51725"/>
    </source>
</evidence>
<dbReference type="Pfam" id="PF03992">
    <property type="entry name" value="ABM"/>
    <property type="match status" value="1"/>
</dbReference>
<dbReference type="InterPro" id="IPR011008">
    <property type="entry name" value="Dimeric_a/b-barrel"/>
</dbReference>
<keyword evidence="3" id="KW-1185">Reference proteome</keyword>
<feature type="domain" description="ABM" evidence="1">
    <location>
        <begin position="2"/>
        <end position="91"/>
    </location>
</feature>
<accession>A0A2V2YSY1</accession>
<reference evidence="2 3" key="1">
    <citation type="submission" date="2018-05" db="EMBL/GenBank/DDBJ databases">
        <title>Genomic Encyclopedia of Type Strains, Phase III (KMG-III): the genomes of soil and plant-associated and newly described type strains.</title>
        <authorList>
            <person name="Whitman W."/>
        </authorList>
    </citation>
    <scope>NUCLEOTIDE SEQUENCE [LARGE SCALE GENOMIC DNA]</scope>
    <source>
        <strain evidence="2 3">CECT 5696</strain>
    </source>
</reference>
<name>A0A2V2YSY1_9BACL</name>